<dbReference type="Proteomes" id="UP000055024">
    <property type="component" value="Unassembled WGS sequence"/>
</dbReference>
<proteinExistence type="predicted"/>
<reference evidence="1 2" key="1">
    <citation type="submission" date="2015-01" db="EMBL/GenBank/DDBJ databases">
        <title>Evolution of Trichinella species and genotypes.</title>
        <authorList>
            <person name="Korhonen P.K."/>
            <person name="Edoardo P."/>
            <person name="Giuseppe L.R."/>
            <person name="Gasser R.B."/>
        </authorList>
    </citation>
    <scope>NUCLEOTIDE SEQUENCE [LARGE SCALE GENOMIC DNA]</scope>
    <source>
        <strain evidence="1">ISS1029</strain>
    </source>
</reference>
<protein>
    <submittedName>
        <fullName evidence="1">Uncharacterized protein</fullName>
    </submittedName>
</protein>
<evidence type="ECO:0000313" key="1">
    <source>
        <dbReference type="EMBL" id="KRZ02432.1"/>
    </source>
</evidence>
<sequence>MHWWQAFHKSSNSVSLRQYDWYGKEKTAHHWKLKEATLLQKCKATASYIRRKWKGMDDRHRFKS</sequence>
<gene>
    <name evidence="1" type="ORF">T11_2462</name>
</gene>
<comment type="caution">
    <text evidence="1">The sequence shown here is derived from an EMBL/GenBank/DDBJ whole genome shotgun (WGS) entry which is preliminary data.</text>
</comment>
<dbReference type="EMBL" id="JYDP01000230">
    <property type="protein sequence ID" value="KRZ02432.1"/>
    <property type="molecule type" value="Genomic_DNA"/>
</dbReference>
<evidence type="ECO:0000313" key="2">
    <source>
        <dbReference type="Proteomes" id="UP000055024"/>
    </source>
</evidence>
<keyword evidence="2" id="KW-1185">Reference proteome</keyword>
<organism evidence="1 2">
    <name type="scientific">Trichinella zimbabwensis</name>
    <dbReference type="NCBI Taxonomy" id="268475"/>
    <lineage>
        <taxon>Eukaryota</taxon>
        <taxon>Metazoa</taxon>
        <taxon>Ecdysozoa</taxon>
        <taxon>Nematoda</taxon>
        <taxon>Enoplea</taxon>
        <taxon>Dorylaimia</taxon>
        <taxon>Trichinellida</taxon>
        <taxon>Trichinellidae</taxon>
        <taxon>Trichinella</taxon>
    </lineage>
</organism>
<accession>A0A0V1GW13</accession>
<dbReference type="AlphaFoldDB" id="A0A0V1GW13"/>
<name>A0A0V1GW13_9BILA</name>